<reference evidence="1 2" key="2">
    <citation type="submission" date="2016-08" db="EMBL/GenBank/DDBJ databases">
        <title>Pervasive Adenine N6-methylation of Active Genes in Fungi.</title>
        <authorList>
            <consortium name="DOE Joint Genome Institute"/>
            <person name="Mondo S.J."/>
            <person name="Dannebaum R.O."/>
            <person name="Kuo R.C."/>
            <person name="Labutti K."/>
            <person name="Haridas S."/>
            <person name="Kuo A."/>
            <person name="Salamov A."/>
            <person name="Ahrendt S.R."/>
            <person name="Lipzen A."/>
            <person name="Sullivan W."/>
            <person name="Andreopoulos W.B."/>
            <person name="Clum A."/>
            <person name="Lindquist E."/>
            <person name="Daum C."/>
            <person name="Ramamoorthy G.K."/>
            <person name="Gryganskyi A."/>
            <person name="Culley D."/>
            <person name="Magnuson J.K."/>
            <person name="James T.Y."/>
            <person name="O'Malley M.A."/>
            <person name="Stajich J.E."/>
            <person name="Spatafora J.W."/>
            <person name="Visel A."/>
            <person name="Grigoriev I.V."/>
        </authorList>
    </citation>
    <scope>NUCLEOTIDE SEQUENCE [LARGE SCALE GENOMIC DNA]</scope>
    <source>
        <strain evidence="1 2">S4</strain>
    </source>
</reference>
<proteinExistence type="predicted"/>
<dbReference type="OrthoDB" id="539213at2759"/>
<name>A0A1Y1XHW7_9FUNG</name>
<dbReference type="Proteomes" id="UP000193944">
    <property type="component" value="Unassembled WGS sequence"/>
</dbReference>
<protein>
    <recommendedName>
        <fullName evidence="3">Ankyrin</fullName>
    </recommendedName>
</protein>
<organism evidence="1 2">
    <name type="scientific">Anaeromyces robustus</name>
    <dbReference type="NCBI Taxonomy" id="1754192"/>
    <lineage>
        <taxon>Eukaryota</taxon>
        <taxon>Fungi</taxon>
        <taxon>Fungi incertae sedis</taxon>
        <taxon>Chytridiomycota</taxon>
        <taxon>Chytridiomycota incertae sedis</taxon>
        <taxon>Neocallimastigomycetes</taxon>
        <taxon>Neocallimastigales</taxon>
        <taxon>Neocallimastigaceae</taxon>
        <taxon>Anaeromyces</taxon>
    </lineage>
</organism>
<sequence>MDIGTNEREIELENFQILSKKTDKNLNLEITYDSNNYVPLFFAIQKDNFELEDILIENGAKKGKIMITNAMYEKAIENDNNDLLRVLFEIDSNKDNTFSEKNS</sequence>
<evidence type="ECO:0000313" key="1">
    <source>
        <dbReference type="EMBL" id="ORX85350.1"/>
    </source>
</evidence>
<accession>A0A1Y1XHW7</accession>
<comment type="caution">
    <text evidence="1">The sequence shown here is derived from an EMBL/GenBank/DDBJ whole genome shotgun (WGS) entry which is preliminary data.</text>
</comment>
<gene>
    <name evidence="1" type="ORF">BCR32DRAFT_276386</name>
</gene>
<dbReference type="AlphaFoldDB" id="A0A1Y1XHW7"/>
<dbReference type="EMBL" id="MCFG01000037">
    <property type="protein sequence ID" value="ORX85350.1"/>
    <property type="molecule type" value="Genomic_DNA"/>
</dbReference>
<keyword evidence="2" id="KW-1185">Reference proteome</keyword>
<dbReference type="SUPFAM" id="SSF140860">
    <property type="entry name" value="Pseudo ankyrin repeat-like"/>
    <property type="match status" value="1"/>
</dbReference>
<evidence type="ECO:0000313" key="2">
    <source>
        <dbReference type="Proteomes" id="UP000193944"/>
    </source>
</evidence>
<evidence type="ECO:0008006" key="3">
    <source>
        <dbReference type="Google" id="ProtNLM"/>
    </source>
</evidence>
<reference evidence="1 2" key="1">
    <citation type="submission" date="2016-08" db="EMBL/GenBank/DDBJ databases">
        <title>A Parts List for Fungal Cellulosomes Revealed by Comparative Genomics.</title>
        <authorList>
            <consortium name="DOE Joint Genome Institute"/>
            <person name="Haitjema C.H."/>
            <person name="Gilmore S.P."/>
            <person name="Henske J.K."/>
            <person name="Solomon K.V."/>
            <person name="De Groot R."/>
            <person name="Kuo A."/>
            <person name="Mondo S.J."/>
            <person name="Salamov A.A."/>
            <person name="Labutti K."/>
            <person name="Zhao Z."/>
            <person name="Chiniquy J."/>
            <person name="Barry K."/>
            <person name="Brewer H.M."/>
            <person name="Purvine S.O."/>
            <person name="Wright A.T."/>
            <person name="Boxma B."/>
            <person name="Van Alen T."/>
            <person name="Hackstein J.H."/>
            <person name="Baker S.E."/>
            <person name="Grigoriev I.V."/>
            <person name="O'Malley M.A."/>
        </authorList>
    </citation>
    <scope>NUCLEOTIDE SEQUENCE [LARGE SCALE GENOMIC DNA]</scope>
    <source>
        <strain evidence="1 2">S4</strain>
    </source>
</reference>